<dbReference type="Gene3D" id="3.40.50.10320">
    <property type="entry name" value="LmbE-like"/>
    <property type="match status" value="1"/>
</dbReference>
<evidence type="ECO:0000256" key="1">
    <source>
        <dbReference type="ARBA" id="ARBA00022833"/>
    </source>
</evidence>
<name>A0A0U0ZI87_9MYCO</name>
<feature type="binding site" evidence="2">
    <location>
        <position position="137"/>
    </location>
    <ligand>
        <name>Zn(2+)</name>
        <dbReference type="ChEBI" id="CHEBI:29105"/>
    </ligand>
</feature>
<keyword evidence="2" id="KW-0479">Metal-binding</keyword>
<dbReference type="EMBL" id="CSWP01000002">
    <property type="protein sequence ID" value="CPV40471.1"/>
    <property type="molecule type" value="Genomic_DNA"/>
</dbReference>
<evidence type="ECO:0000313" key="3">
    <source>
        <dbReference type="EMBL" id="CPV40471.1"/>
    </source>
</evidence>
<dbReference type="GO" id="GO:0010126">
    <property type="term" value="P:mycothiol metabolic process"/>
    <property type="evidence" value="ECO:0007669"/>
    <property type="project" value="UniProtKB-UniRule"/>
</dbReference>
<dbReference type="SUPFAM" id="SSF102588">
    <property type="entry name" value="LmbE-like"/>
    <property type="match status" value="1"/>
</dbReference>
<reference evidence="3 4" key="1">
    <citation type="submission" date="2015-03" db="EMBL/GenBank/DDBJ databases">
        <authorList>
            <person name="Murphy D."/>
        </authorList>
    </citation>
    <scope>NUCLEOTIDE SEQUENCE [LARGE SCALE GENOMIC DNA]</scope>
    <source>
        <strain evidence="3 4">PAP088</strain>
    </source>
</reference>
<comment type="catalytic activity">
    <reaction evidence="2">
        <text>mycothiol S-conjugate + H2O = an N-acetyl-L-cysteine-S-conjugate + 1D-myo-inositol 2-amino-2-deoxy-alpha-D-glucopyranoside</text>
        <dbReference type="Rhea" id="RHEA:36543"/>
        <dbReference type="ChEBI" id="CHEBI:15377"/>
        <dbReference type="ChEBI" id="CHEBI:58718"/>
        <dbReference type="ChEBI" id="CHEBI:58886"/>
        <dbReference type="ChEBI" id="CHEBI:59633"/>
        <dbReference type="EC" id="3.5.1.115"/>
    </reaction>
</comment>
<dbReference type="EC" id="3.5.1.115" evidence="2"/>
<dbReference type="InterPro" id="IPR024078">
    <property type="entry name" value="LmbE-like_dom_sf"/>
</dbReference>
<feature type="binding site" evidence="2">
    <location>
        <position position="12"/>
    </location>
    <ligand>
        <name>Zn(2+)</name>
        <dbReference type="ChEBI" id="CHEBI:29105"/>
    </ligand>
</feature>
<sequence length="290" mass="32048">MRLMAVHAHPDDESSRGAATLAKYAAEGHEVLVVTATGGERGDILNPAMNRAGVQKNLPDVRRQEMALAAKTLGVEHHWLGFTDSGLQLDPGLLPADGFALVPLAESVARLTAVIEQFRPHVMVTYNECGGYPHPDHIRCHQMAVAAYEACPDVAKLYYFHEIVRVTPRMVRFAGRAERIVSRIPRRQSAAAASTDQRLGDVAVPGWVRVSSMLTRRVGSRRATTLVACGDYFCVRDRALRAHASQVDPNGPFFLVPWTWRQHLWPTEKFELAHSRVATKAPETDLFAGL</sequence>
<keyword evidence="1 2" id="KW-0862">Zinc</keyword>
<proteinExistence type="inferred from homology"/>
<comment type="function">
    <text evidence="2">A mycothiol (MSH, N-acetylcysteinyl-glucosaminyl-inositol) S-conjugate amidase, it recycles conjugated MSH to the N-acetyl cysteine conjugate (AcCys S-conjugate, a mercapturic acid) and the MSH precursor. Involved in MSH-dependent detoxification of a number of alkylating agents and antibiotics.</text>
</comment>
<feature type="binding site" evidence="2">
    <location>
        <position position="9"/>
    </location>
    <ligand>
        <name>Zn(2+)</name>
        <dbReference type="ChEBI" id="CHEBI:29105"/>
    </ligand>
</feature>
<comment type="cofactor">
    <cofactor evidence="2">
        <name>Zn(2+)</name>
        <dbReference type="ChEBI" id="CHEBI:29105"/>
    </cofactor>
    <text evidence="2">Binds 1 zinc ion per subunit.</text>
</comment>
<dbReference type="Proteomes" id="UP000045782">
    <property type="component" value="Unassembled WGS sequence"/>
</dbReference>
<dbReference type="InterPro" id="IPR003737">
    <property type="entry name" value="GlcNAc_PI_deacetylase-related"/>
</dbReference>
<protein>
    <recommendedName>
        <fullName evidence="2">Mycothiol S-conjugate amidase</fullName>
        <ecNumber evidence="2">3.5.1.115</ecNumber>
    </recommendedName>
</protein>
<evidence type="ECO:0000313" key="4">
    <source>
        <dbReference type="Proteomes" id="UP000045782"/>
    </source>
</evidence>
<gene>
    <name evidence="3" type="primary">mshB_1</name>
    <name evidence="2" type="synonym">mca</name>
    <name evidence="3" type="ORF">ERS075579_01164</name>
</gene>
<organism evidence="3 4">
    <name type="scientific">Mycobacteroides abscessus</name>
    <dbReference type="NCBI Taxonomy" id="36809"/>
    <lineage>
        <taxon>Bacteria</taxon>
        <taxon>Bacillati</taxon>
        <taxon>Actinomycetota</taxon>
        <taxon>Actinomycetes</taxon>
        <taxon>Mycobacteriales</taxon>
        <taxon>Mycobacteriaceae</taxon>
        <taxon>Mycobacteroides</taxon>
    </lineage>
</organism>
<dbReference type="GO" id="GO:0016811">
    <property type="term" value="F:hydrolase activity, acting on carbon-nitrogen (but not peptide) bonds, in linear amides"/>
    <property type="evidence" value="ECO:0007669"/>
    <property type="project" value="TreeGrafter"/>
</dbReference>
<dbReference type="InterPro" id="IPR017811">
    <property type="entry name" value="Mca"/>
</dbReference>
<dbReference type="RefSeq" id="WP_016892500.1">
    <property type="nucleotide sequence ID" value="NZ_CSWP01000002.1"/>
</dbReference>
<keyword evidence="2 3" id="KW-0378">Hydrolase</keyword>
<comment type="subunit">
    <text evidence="2">Monomer.</text>
</comment>
<dbReference type="HAMAP" id="MF_01482">
    <property type="entry name" value="Mca"/>
    <property type="match status" value="1"/>
</dbReference>
<dbReference type="Pfam" id="PF02585">
    <property type="entry name" value="PIG-L"/>
    <property type="match status" value="1"/>
</dbReference>
<dbReference type="AlphaFoldDB" id="A0A0U0ZI87"/>
<dbReference type="GO" id="GO:0008270">
    <property type="term" value="F:zinc ion binding"/>
    <property type="evidence" value="ECO:0007669"/>
    <property type="project" value="UniProtKB-UniRule"/>
</dbReference>
<evidence type="ECO:0000256" key="2">
    <source>
        <dbReference type="HAMAP-Rule" id="MF_01482"/>
    </source>
</evidence>
<dbReference type="PANTHER" id="PTHR12993:SF11">
    <property type="entry name" value="N-ACETYLGLUCOSAMINYL-PHOSPHATIDYLINOSITOL DE-N-ACETYLASE"/>
    <property type="match status" value="1"/>
</dbReference>
<dbReference type="PANTHER" id="PTHR12993">
    <property type="entry name" value="N-ACETYLGLUCOSAMINYL-PHOSPHATIDYLINOSITOL DE-N-ACETYLASE-RELATED"/>
    <property type="match status" value="1"/>
</dbReference>
<dbReference type="GO" id="GO:0010127">
    <property type="term" value="P:mycothiol-dependent detoxification"/>
    <property type="evidence" value="ECO:0007669"/>
    <property type="project" value="UniProtKB-UniRule"/>
</dbReference>
<accession>A0A0U0ZI87</accession>
<comment type="similarity">
    <text evidence="2">Belongs to the MshB deacetylase family. Mca subfamily.</text>
</comment>
<dbReference type="NCBIfam" id="TIGR03446">
    <property type="entry name" value="mycothiol_Mca"/>
    <property type="match status" value="1"/>
</dbReference>